<accession>A0A4V1Q1W9</accession>
<dbReference type="GO" id="GO:0016787">
    <property type="term" value="F:hydrolase activity"/>
    <property type="evidence" value="ECO:0007669"/>
    <property type="project" value="UniProtKB-KW"/>
</dbReference>
<dbReference type="InterPro" id="IPR010905">
    <property type="entry name" value="Glyco_hydro_88"/>
</dbReference>
<dbReference type="STRING" id="2316362.A0A4V1Q1W9"/>
<evidence type="ECO:0000256" key="1">
    <source>
        <dbReference type="ARBA" id="ARBA00022801"/>
    </source>
</evidence>
<dbReference type="InterPro" id="IPR008928">
    <property type="entry name" value="6-hairpin_glycosidase_sf"/>
</dbReference>
<sequence>KPHNPNALDFLKEVNEEDELLCGPDTGFRRIFTPHVDDEDFSRGQNELKRIREEFPEESEQTANCLDTLCDKGVPASEFWALFVQCAKCGFVMAKYRYPYAHQCPKRPKAIENLETSQDGEEDVPDQSQEWENPEAEEDSASESDYEYYRQLASPPYIPRDYDPLDWDSADVADPVLDDLISDDDELPELSTVLAGMRNATAATVETSTVAKRHAEAQATLRTKTDAYIGSLEKLVGMLEAIMLQLQEDIRGNRETTKNLRSQMACTSFEMYTRHHYWVSKFSKAGLAEYGKALQSLGWRNESICVSNSDLPPPANVPGDQQGPLTPVWNIARQVLGGFRGNDPAPLLPDSSVADPASVGIAMLLANWTNLDSNDDQYERAARNQYNYLYSDSVPKTGEGAISHRIEEAQLWSDSIFMIPPFLAYYGIITDNKTVVQQAYDQIKLARDQLYDSNAGVWRDIAGGSRGPDPGYWATGNAWAAAGMLRVYATIEQSEFSGGMKNQKKDLKNWVREIHRGVYERYFVRIFAPGVADFSVEINLRISSRHGPDNW</sequence>
<dbReference type="AlphaFoldDB" id="A0A4V1Q1W9"/>
<evidence type="ECO:0000313" key="4">
    <source>
        <dbReference type="Proteomes" id="UP000290288"/>
    </source>
</evidence>
<evidence type="ECO:0000256" key="2">
    <source>
        <dbReference type="SAM" id="MobiDB-lite"/>
    </source>
</evidence>
<protein>
    <submittedName>
        <fullName evidence="3">Uncharacterized protein</fullName>
    </submittedName>
</protein>
<feature type="non-terminal residue" evidence="3">
    <location>
        <position position="1"/>
    </location>
</feature>
<evidence type="ECO:0000313" key="3">
    <source>
        <dbReference type="EMBL" id="RXW13048.1"/>
    </source>
</evidence>
<reference evidence="3 4" key="1">
    <citation type="submission" date="2019-01" db="EMBL/GenBank/DDBJ databases">
        <title>Draft genome sequence of Psathyrella aberdarensis IHI B618.</title>
        <authorList>
            <person name="Buettner E."/>
            <person name="Kellner H."/>
        </authorList>
    </citation>
    <scope>NUCLEOTIDE SEQUENCE [LARGE SCALE GENOMIC DNA]</scope>
    <source>
        <strain evidence="3 4">IHI B618</strain>
    </source>
</reference>
<dbReference type="SUPFAM" id="SSF48208">
    <property type="entry name" value="Six-hairpin glycosidases"/>
    <property type="match status" value="1"/>
</dbReference>
<proteinExistence type="predicted"/>
<comment type="caution">
    <text evidence="3">The sequence shown here is derived from an EMBL/GenBank/DDBJ whole genome shotgun (WGS) entry which is preliminary data.</text>
</comment>
<feature type="region of interest" description="Disordered" evidence="2">
    <location>
        <begin position="116"/>
        <end position="145"/>
    </location>
</feature>
<dbReference type="InterPro" id="IPR012341">
    <property type="entry name" value="6hp_glycosidase-like_sf"/>
</dbReference>
<dbReference type="Pfam" id="PF07470">
    <property type="entry name" value="Glyco_hydro_88"/>
    <property type="match status" value="1"/>
</dbReference>
<feature type="compositionally biased region" description="Acidic residues" evidence="2">
    <location>
        <begin position="132"/>
        <end position="145"/>
    </location>
</feature>
<gene>
    <name evidence="3" type="ORF">EST38_g12804</name>
</gene>
<dbReference type="Gene3D" id="1.50.10.10">
    <property type="match status" value="1"/>
</dbReference>
<dbReference type="EMBL" id="SDEE01001032">
    <property type="protein sequence ID" value="RXW13048.1"/>
    <property type="molecule type" value="Genomic_DNA"/>
</dbReference>
<dbReference type="PANTHER" id="PTHR41814:SF1">
    <property type="entry name" value="CELLULASE"/>
    <property type="match status" value="1"/>
</dbReference>
<keyword evidence="1" id="KW-0378">Hydrolase</keyword>
<organism evidence="3 4">
    <name type="scientific">Candolleomyces aberdarensis</name>
    <dbReference type="NCBI Taxonomy" id="2316362"/>
    <lineage>
        <taxon>Eukaryota</taxon>
        <taxon>Fungi</taxon>
        <taxon>Dikarya</taxon>
        <taxon>Basidiomycota</taxon>
        <taxon>Agaricomycotina</taxon>
        <taxon>Agaricomycetes</taxon>
        <taxon>Agaricomycetidae</taxon>
        <taxon>Agaricales</taxon>
        <taxon>Agaricineae</taxon>
        <taxon>Psathyrellaceae</taxon>
        <taxon>Candolleomyces</taxon>
    </lineage>
</organism>
<keyword evidence="4" id="KW-1185">Reference proteome</keyword>
<name>A0A4V1Q1W9_9AGAR</name>
<dbReference type="PANTHER" id="PTHR41814">
    <property type="entry name" value="EXPRESSED PROTEIN"/>
    <property type="match status" value="1"/>
</dbReference>
<dbReference type="GO" id="GO:0005975">
    <property type="term" value="P:carbohydrate metabolic process"/>
    <property type="evidence" value="ECO:0007669"/>
    <property type="project" value="InterPro"/>
</dbReference>
<dbReference type="Proteomes" id="UP000290288">
    <property type="component" value="Unassembled WGS sequence"/>
</dbReference>
<dbReference type="OrthoDB" id="4138492at2759"/>